<dbReference type="EMBL" id="JAKCXM010000139">
    <property type="protein sequence ID" value="KAJ0401026.1"/>
    <property type="molecule type" value="Genomic_DNA"/>
</dbReference>
<dbReference type="PROSITE" id="PS50006">
    <property type="entry name" value="FHA_DOMAIN"/>
    <property type="match status" value="1"/>
</dbReference>
<evidence type="ECO:0000259" key="2">
    <source>
        <dbReference type="PROSITE" id="PS50006"/>
    </source>
</evidence>
<reference evidence="3" key="1">
    <citation type="submission" date="2021-12" db="EMBL/GenBank/DDBJ databases">
        <title>Prjna785345.</title>
        <authorList>
            <person name="Rujirawat T."/>
            <person name="Krajaejun T."/>
        </authorList>
    </citation>
    <scope>NUCLEOTIDE SEQUENCE</scope>
    <source>
        <strain evidence="3">Pi057C3</strain>
    </source>
</reference>
<protein>
    <recommendedName>
        <fullName evidence="2">FHA domain-containing protein</fullName>
    </recommendedName>
</protein>
<evidence type="ECO:0000313" key="4">
    <source>
        <dbReference type="Proteomes" id="UP001209570"/>
    </source>
</evidence>
<dbReference type="AlphaFoldDB" id="A0AAD5MAX2"/>
<dbReference type="Pfam" id="PF00498">
    <property type="entry name" value="FHA"/>
    <property type="match status" value="1"/>
</dbReference>
<evidence type="ECO:0000256" key="1">
    <source>
        <dbReference type="SAM" id="MobiDB-lite"/>
    </source>
</evidence>
<dbReference type="Proteomes" id="UP001209570">
    <property type="component" value="Unassembled WGS sequence"/>
</dbReference>
<dbReference type="InterPro" id="IPR000253">
    <property type="entry name" value="FHA_dom"/>
</dbReference>
<comment type="caution">
    <text evidence="3">The sequence shown here is derived from an EMBL/GenBank/DDBJ whole genome shotgun (WGS) entry which is preliminary data.</text>
</comment>
<sequence length="230" mass="25504">MLFRGAPSDHGGKRLEPAISIKLSVALSIAFAAARGAAIPLPIALSIALSRATTEQWGKQEDKDDDNAEPDQPVEKPNFGLSGALAKDRATGNVQNGVVMKWSEPAEARVPKRRFRLYVFKDDKEIATLHVHRKSAFLVGRDKAVADILTEHASCSKQHAVLQYRLFQKPTPDGLSYTQEVRPYIMDLNSTNGTFLNGKQIEPARYIELKPRDMLKFGESTREYVLVDAS</sequence>
<dbReference type="InterPro" id="IPR050923">
    <property type="entry name" value="Cell_Proc_Reg/RNA_Proc"/>
</dbReference>
<gene>
    <name evidence="3" type="ORF">P43SY_009906</name>
</gene>
<name>A0AAD5MAX2_PYTIN</name>
<keyword evidence="4" id="KW-1185">Reference proteome</keyword>
<dbReference type="PANTHER" id="PTHR23308">
    <property type="entry name" value="NUCLEAR INHIBITOR OF PROTEIN PHOSPHATASE-1"/>
    <property type="match status" value="1"/>
</dbReference>
<proteinExistence type="predicted"/>
<evidence type="ECO:0000313" key="3">
    <source>
        <dbReference type="EMBL" id="KAJ0401026.1"/>
    </source>
</evidence>
<feature type="domain" description="FHA" evidence="2">
    <location>
        <begin position="137"/>
        <end position="201"/>
    </location>
</feature>
<dbReference type="SMART" id="SM00240">
    <property type="entry name" value="FHA"/>
    <property type="match status" value="1"/>
</dbReference>
<organism evidence="3 4">
    <name type="scientific">Pythium insidiosum</name>
    <name type="common">Pythiosis disease agent</name>
    <dbReference type="NCBI Taxonomy" id="114742"/>
    <lineage>
        <taxon>Eukaryota</taxon>
        <taxon>Sar</taxon>
        <taxon>Stramenopiles</taxon>
        <taxon>Oomycota</taxon>
        <taxon>Peronosporomycetes</taxon>
        <taxon>Pythiales</taxon>
        <taxon>Pythiaceae</taxon>
        <taxon>Pythium</taxon>
    </lineage>
</organism>
<dbReference type="FunFam" id="2.60.200.20:FF:000060">
    <property type="entry name" value="Probable serine/threonine-protein kinase DDB_G0280133"/>
    <property type="match status" value="1"/>
</dbReference>
<dbReference type="InterPro" id="IPR008984">
    <property type="entry name" value="SMAD_FHA_dom_sf"/>
</dbReference>
<feature type="region of interest" description="Disordered" evidence="1">
    <location>
        <begin position="56"/>
        <end position="81"/>
    </location>
</feature>
<dbReference type="SUPFAM" id="SSF49879">
    <property type="entry name" value="SMAD/FHA domain"/>
    <property type="match status" value="1"/>
</dbReference>
<dbReference type="Gene3D" id="2.60.200.20">
    <property type="match status" value="1"/>
</dbReference>
<accession>A0AAD5MAX2</accession>